<dbReference type="Gene3D" id="3.30.2390.10">
    <property type="entry name" value="TTHA1013-like"/>
    <property type="match status" value="1"/>
</dbReference>
<keyword evidence="3" id="KW-1185">Reference proteome</keyword>
<dbReference type="InterPro" id="IPR035069">
    <property type="entry name" value="TTHA1013/TTHA0281-like"/>
</dbReference>
<gene>
    <name evidence="2" type="ORF">GGQ96_003149</name>
</gene>
<dbReference type="EMBL" id="JACHNY010000007">
    <property type="protein sequence ID" value="MBB4618999.1"/>
    <property type="molecule type" value="Genomic_DNA"/>
</dbReference>
<evidence type="ECO:0000259" key="1">
    <source>
        <dbReference type="Pfam" id="PF08972"/>
    </source>
</evidence>
<comment type="caution">
    <text evidence="2">The sequence shown here is derived from an EMBL/GenBank/DDBJ whole genome shotgun (WGS) entry which is preliminary data.</text>
</comment>
<dbReference type="SUPFAM" id="SSF143100">
    <property type="entry name" value="TTHA1013/TTHA0281-like"/>
    <property type="match status" value="1"/>
</dbReference>
<proteinExistence type="predicted"/>
<organism evidence="2 3">
    <name type="scientific">Sphingomonas abaci</name>
    <dbReference type="NCBI Taxonomy" id="237611"/>
    <lineage>
        <taxon>Bacteria</taxon>
        <taxon>Pseudomonadati</taxon>
        <taxon>Pseudomonadota</taxon>
        <taxon>Alphaproteobacteria</taxon>
        <taxon>Sphingomonadales</taxon>
        <taxon>Sphingomonadaceae</taxon>
        <taxon>Sphingomonas</taxon>
    </lineage>
</organism>
<dbReference type="Pfam" id="PF08972">
    <property type="entry name" value="DUF1902"/>
    <property type="match status" value="1"/>
</dbReference>
<dbReference type="RefSeq" id="WP_184116407.1">
    <property type="nucleotide sequence ID" value="NZ_JACHNY010000007.1"/>
</dbReference>
<name>A0A7W7AL13_9SPHN</name>
<evidence type="ECO:0000313" key="2">
    <source>
        <dbReference type="EMBL" id="MBB4618999.1"/>
    </source>
</evidence>
<feature type="domain" description="DUF1902" evidence="1">
    <location>
        <begin position="23"/>
        <end position="74"/>
    </location>
</feature>
<dbReference type="InterPro" id="IPR015066">
    <property type="entry name" value="DUF1902"/>
</dbReference>
<accession>A0A7W7AL13</accession>
<dbReference type="AlphaFoldDB" id="A0A7W7AL13"/>
<sequence>MFFDRSALRSMWRMLRRGEMEIELKIHLAFDDEASVWYVAQSDIPGLRLEADDPADLVRRIEECAPEMLALNRSEILRAHRNRLEEKSVKLVFDSPVRLGGALPAC</sequence>
<reference evidence="2 3" key="1">
    <citation type="submission" date="2020-08" db="EMBL/GenBank/DDBJ databases">
        <title>Genomic Encyclopedia of Type Strains, Phase IV (KMG-IV): sequencing the most valuable type-strain genomes for metagenomic binning, comparative biology and taxonomic classification.</title>
        <authorList>
            <person name="Goeker M."/>
        </authorList>
    </citation>
    <scope>NUCLEOTIDE SEQUENCE [LARGE SCALE GENOMIC DNA]</scope>
    <source>
        <strain evidence="2 3">DSM 15867</strain>
    </source>
</reference>
<evidence type="ECO:0000313" key="3">
    <source>
        <dbReference type="Proteomes" id="UP000574769"/>
    </source>
</evidence>
<protein>
    <recommendedName>
        <fullName evidence="1">DUF1902 domain-containing protein</fullName>
    </recommendedName>
</protein>
<dbReference type="Proteomes" id="UP000574769">
    <property type="component" value="Unassembled WGS sequence"/>
</dbReference>